<dbReference type="InterPro" id="IPR004910">
    <property type="entry name" value="Yippee/Mis18/Cereblon"/>
</dbReference>
<dbReference type="InterPro" id="IPR034751">
    <property type="entry name" value="Yippee"/>
</dbReference>
<dbReference type="AlphaFoldDB" id="A0AAP0LJ33"/>
<proteinExistence type="predicted"/>
<organism evidence="4 5">
    <name type="scientific">Citrus x changshan-huyou</name>
    <dbReference type="NCBI Taxonomy" id="2935761"/>
    <lineage>
        <taxon>Eukaryota</taxon>
        <taxon>Viridiplantae</taxon>
        <taxon>Streptophyta</taxon>
        <taxon>Embryophyta</taxon>
        <taxon>Tracheophyta</taxon>
        <taxon>Spermatophyta</taxon>
        <taxon>Magnoliopsida</taxon>
        <taxon>eudicotyledons</taxon>
        <taxon>Gunneridae</taxon>
        <taxon>Pentapetalae</taxon>
        <taxon>rosids</taxon>
        <taxon>malvids</taxon>
        <taxon>Sapindales</taxon>
        <taxon>Rutaceae</taxon>
        <taxon>Aurantioideae</taxon>
        <taxon>Citrus</taxon>
    </lineage>
</organism>
<dbReference type="PROSITE" id="PS51792">
    <property type="entry name" value="YIPPEE"/>
    <property type="match status" value="1"/>
</dbReference>
<comment type="caution">
    <text evidence="4">The sequence shown here is derived from an EMBL/GenBank/DDBJ whole genome shotgun (WGS) entry which is preliminary data.</text>
</comment>
<reference evidence="4 5" key="1">
    <citation type="submission" date="2024-05" db="EMBL/GenBank/DDBJ databases">
        <title>Haplotype-resolved chromosome-level genome assembly of Huyou (Citrus changshanensis).</title>
        <authorList>
            <person name="Miao C."/>
            <person name="Chen W."/>
            <person name="Wu Y."/>
            <person name="Wang L."/>
            <person name="Zhao S."/>
            <person name="Grierson D."/>
            <person name="Xu C."/>
            <person name="Chen K."/>
        </authorList>
    </citation>
    <scope>NUCLEOTIDE SEQUENCE [LARGE SCALE GENOMIC DNA]</scope>
    <source>
        <strain evidence="4">01-14</strain>
        <tissue evidence="4">Leaf</tissue>
    </source>
</reference>
<protein>
    <recommendedName>
        <fullName evidence="3">Yippee domain-containing protein</fullName>
    </recommendedName>
</protein>
<evidence type="ECO:0000259" key="3">
    <source>
        <dbReference type="PROSITE" id="PS51792"/>
    </source>
</evidence>
<dbReference type="GO" id="GO:0046872">
    <property type="term" value="F:metal ion binding"/>
    <property type="evidence" value="ECO:0007669"/>
    <property type="project" value="UniProtKB-KW"/>
</dbReference>
<dbReference type="Proteomes" id="UP001428341">
    <property type="component" value="Unassembled WGS sequence"/>
</dbReference>
<dbReference type="Pfam" id="PF03226">
    <property type="entry name" value="Yippee-Mis18"/>
    <property type="match status" value="1"/>
</dbReference>
<name>A0AAP0LJ33_9ROSI</name>
<sequence length="223" mass="25316">MFFLCKCSGGFQVQGAEAAAVHHNSPPYSLALETLPAAVTGEVCGEPLDLVEDEDDSVDQRADKFIECFLRCIPSLLRPPSMANNHEVLYNQELEYYLCRKCSTHICLLRDCAYVHREFKTVHTATLDNVVIDTTPENHIMLDGHILAVVQCSGCHKELGRKCIQEGNHSNYLYDYEEGKFGLNLKSLLFWDGNQMLEAKTLQPWDGNNLEEWERELSEDDLT</sequence>
<evidence type="ECO:0000313" key="4">
    <source>
        <dbReference type="EMBL" id="KAK9176011.1"/>
    </source>
</evidence>
<evidence type="ECO:0000256" key="2">
    <source>
        <dbReference type="ARBA" id="ARBA00022833"/>
    </source>
</evidence>
<dbReference type="EMBL" id="JBCGBO010000025">
    <property type="protein sequence ID" value="KAK9176011.1"/>
    <property type="molecule type" value="Genomic_DNA"/>
</dbReference>
<keyword evidence="2" id="KW-0862">Zinc</keyword>
<evidence type="ECO:0000256" key="1">
    <source>
        <dbReference type="ARBA" id="ARBA00022723"/>
    </source>
</evidence>
<keyword evidence="1" id="KW-0479">Metal-binding</keyword>
<gene>
    <name evidence="4" type="ORF">WN944_028024</name>
</gene>
<evidence type="ECO:0000313" key="5">
    <source>
        <dbReference type="Proteomes" id="UP001428341"/>
    </source>
</evidence>
<feature type="domain" description="Yippee" evidence="3">
    <location>
        <begin position="95"/>
        <end position="192"/>
    </location>
</feature>
<accession>A0AAP0LJ33</accession>
<keyword evidence="5" id="KW-1185">Reference proteome</keyword>